<keyword evidence="3" id="KW-0677">Repeat</keyword>
<gene>
    <name evidence="9" type="ORF">FSB_LOCUS60487</name>
</gene>
<accession>A0A2N9J7K4</accession>
<dbReference type="InterPro" id="IPR045344">
    <property type="entry name" value="C-JID"/>
</dbReference>
<evidence type="ECO:0000256" key="3">
    <source>
        <dbReference type="ARBA" id="ARBA00022737"/>
    </source>
</evidence>
<dbReference type="Gene3D" id="3.80.10.10">
    <property type="entry name" value="Ribonuclease Inhibitor"/>
    <property type="match status" value="2"/>
</dbReference>
<dbReference type="PANTHER" id="PTHR11017:SF559">
    <property type="entry name" value="DISEASE RESISTANCE PROTEIN CHL1"/>
    <property type="match status" value="1"/>
</dbReference>
<dbReference type="GO" id="GO:0043531">
    <property type="term" value="F:ADP binding"/>
    <property type="evidence" value="ECO:0007669"/>
    <property type="project" value="InterPro"/>
</dbReference>
<comment type="catalytic activity">
    <reaction evidence="5">
        <text>NAD(+) + H2O = ADP-D-ribose + nicotinamide + H(+)</text>
        <dbReference type="Rhea" id="RHEA:16301"/>
        <dbReference type="ChEBI" id="CHEBI:15377"/>
        <dbReference type="ChEBI" id="CHEBI:15378"/>
        <dbReference type="ChEBI" id="CHEBI:17154"/>
        <dbReference type="ChEBI" id="CHEBI:57540"/>
        <dbReference type="ChEBI" id="CHEBI:57967"/>
        <dbReference type="EC" id="3.2.2.6"/>
    </reaction>
    <physiologicalReaction direction="left-to-right" evidence="5">
        <dbReference type="Rhea" id="RHEA:16302"/>
    </physiologicalReaction>
</comment>
<proteinExistence type="predicted"/>
<evidence type="ECO:0000313" key="9">
    <source>
        <dbReference type="EMBL" id="SPD32605.1"/>
    </source>
</evidence>
<dbReference type="Pfam" id="PF20160">
    <property type="entry name" value="C-JID"/>
    <property type="match status" value="2"/>
</dbReference>
<keyword evidence="2" id="KW-0433">Leucine-rich repeat</keyword>
<dbReference type="Pfam" id="PF00931">
    <property type="entry name" value="NB-ARC"/>
    <property type="match status" value="1"/>
</dbReference>
<sequence>MAPEHLVGIDSRVEEIMKLLFGELDDVRSIGIWGMAGIGKTTLANVIYEKICHQFDACSFIRDVRETAHEKNGLVCLQQKLLSDILMEREVNIQELSCVGIQVIRKTVLKKKLLIIIDDVDDYEQLEALALPNCHDWFGPGSRIIITSRDKQLLDRDWLIIYPARGLDNDEALELFSWKAFEKPCPEEDYLELSKAFVEYANGLPLALAVLGSSLFNKPKDAWESSRDKLEGNPKRKIFDTLKIGEDKDRLADILEVDYDYKNGIVTLQKKSLIIILGRKVLMHDLLQKMGWEIVRCESQRKLGRRSRLLICDDVLHVLKTETGTESVEGIKLSLPPHEKEELEPETFSMMTRLRLLIIHNNLQELKLIDLSYSQDLKETPNFIGFSKLERLIFQGCISLCELHPSVGALKRLTLLNLKECKRLNCLPPEINLESLENLILSGCSKLKKFSEIGTNMTRLSELYLDGTAVEEMPLSIKHLTSLTLLSLQDCKNFSSFPGVNLPSLKTLILSGCKVQTLPDLPHPILVAYPRPQLQVLDLSRNNFTHLPDSISQLSKLKRLTLNDCSRLQSLPVLPLRFTIVNSYCGDDALCRLPSSPYEDWRDHSLKDIYGEWFSHQSPGSSVTIPLPSDLRDNSSWEGIALFVVVVINENLNHISSGQDYKVRIDFICRSGMVEAGKLRDHLEGCGCIGASITSNHPYLEIKMCAARILYRQNLVEFLQAHGQNKKKVDKMETSKSNGQSDSNVGLKRKLKETWHETINMIMSFLILRFQTGSAIEVLCPYIRVKLPENLPYDVGWMGIAVCAHYTVHKQPAVSSDNQDLTSFLHFYNTSASHRVRLIRYKIFRDSKDIFDESSHRILVFYIPSLLLRLEECRHIGASFEHKNPGVQFIECGIRLVYEEDVEEFVQTLVQCMLRSSVAYHEFFYQNLSHQVEEMVAGFDNRKDVGCSSSLQRIPFSPSFTGLLIPARKGQHASIMSSESLIKACLQKNFEEGEIFNCCFAEREIPRWHPTVVRMNLDPRVMNLGSGVEVFQFRCLLRTNSCHRRLVCYGLLTGDNKLVTLNQRAFIWVLFIPRMKLAHLWSQSTRDVAFWFESSIPDLSVEKIGIKPVNRKNMEEFTRMMVQCSAPFDSFLHSCDQEVFYQIWDDYPEVFNGTKSSYEDLHPQRLFISQEEASGTSHYSYEEDPFPHHHFRYFHPSTPYNSSFPTRRTPLWFNHHSRGHSVTIDIPPNLYDDCNWLGLTLYASFLIPWDRENSVSSINSSHFLYCRFQTSNAGLDDQILVCRTTDEENEWLLGRYGLIWISYIPGEAFKDMLHQGGCIEASFVSNWPGVTVLKCGLRLLYQHDQDFDGCSKYSSCSPPVEILHWFKHNSNEPSVTIDISTNLYNDGEWKGLALCAYFSIDDHQPFENPSSTISHHLVCHLETDVVGQKLVLHEHRTANEEFTLLDTDGGFLWLSYIPRQSFPDQFNQYSYIKASIRTDWPGVIVKKCGFSFYNVRDNWFWQARDHCKAQYVKRNFNDGLTTKYIEETYRAKNHLYEDDPHSNDQCCQSDPPSFNRGFVYNSCFPPIEIPHWFEVRRDKPESNKDVTDVDYIVNSKNSYSLICHLENKIGSVKPRHIYWPTQQHLMLSHLGGFIWLSYIPHGSFPDWLYDCDYVTVSFTTNCLGLTAQKCGLRPLYQHDDEEVFKKIINHCENSVPDVLRRINQMKIKNRERKTRSWIENELRKIDPHPMRDFEVFFFYNACCAPNGILQWCSQRSDVPWVTIPLPPNLYNDSTWMGLVLCTSFAVDVNKITNILNLEIPFVLNCKLQTHGSVEPVRARLLTKENIRKLQLGGFIWLFYIGRGSFQTSLDSWIKASFLTDCQGLKVQKCGLRLLYRNDVEEFKQTIGNWMKQMHDDEETSSRTSSSSEDSHLEILRGPIDSMLKDKGKRVQE</sequence>
<dbReference type="InterPro" id="IPR027417">
    <property type="entry name" value="P-loop_NTPase"/>
</dbReference>
<feature type="region of interest" description="Disordered" evidence="6">
    <location>
        <begin position="1893"/>
        <end position="1932"/>
    </location>
</feature>
<evidence type="ECO:0000256" key="1">
    <source>
        <dbReference type="ARBA" id="ARBA00011982"/>
    </source>
</evidence>
<feature type="domain" description="C-JID" evidence="8">
    <location>
        <begin position="1204"/>
        <end position="1345"/>
    </location>
</feature>
<dbReference type="InterPro" id="IPR003591">
    <property type="entry name" value="Leu-rich_rpt_typical-subtyp"/>
</dbReference>
<dbReference type="InterPro" id="IPR042197">
    <property type="entry name" value="Apaf_helical"/>
</dbReference>
<evidence type="ECO:0000256" key="2">
    <source>
        <dbReference type="ARBA" id="ARBA00022614"/>
    </source>
</evidence>
<evidence type="ECO:0000256" key="5">
    <source>
        <dbReference type="ARBA" id="ARBA00047304"/>
    </source>
</evidence>
<dbReference type="InterPro" id="IPR032675">
    <property type="entry name" value="LRR_dom_sf"/>
</dbReference>
<dbReference type="SUPFAM" id="SSF52540">
    <property type="entry name" value="P-loop containing nucleoside triphosphate hydrolases"/>
    <property type="match status" value="1"/>
</dbReference>
<keyword evidence="4" id="KW-0520">NAD</keyword>
<dbReference type="GO" id="GO:0061809">
    <property type="term" value="F:NAD+ nucleosidase activity, cyclic ADP-ribose generating"/>
    <property type="evidence" value="ECO:0007669"/>
    <property type="project" value="UniProtKB-EC"/>
</dbReference>
<dbReference type="PROSITE" id="PS51450">
    <property type="entry name" value="LRR"/>
    <property type="match status" value="1"/>
</dbReference>
<organism evidence="9">
    <name type="scientific">Fagus sylvatica</name>
    <name type="common">Beechnut</name>
    <dbReference type="NCBI Taxonomy" id="28930"/>
    <lineage>
        <taxon>Eukaryota</taxon>
        <taxon>Viridiplantae</taxon>
        <taxon>Streptophyta</taxon>
        <taxon>Embryophyta</taxon>
        <taxon>Tracheophyta</taxon>
        <taxon>Spermatophyta</taxon>
        <taxon>Magnoliopsida</taxon>
        <taxon>eudicotyledons</taxon>
        <taxon>Gunneridae</taxon>
        <taxon>Pentapetalae</taxon>
        <taxon>rosids</taxon>
        <taxon>fabids</taxon>
        <taxon>Fagales</taxon>
        <taxon>Fagaceae</taxon>
        <taxon>Fagus</taxon>
    </lineage>
</organism>
<dbReference type="InterPro" id="IPR002182">
    <property type="entry name" value="NB-ARC"/>
</dbReference>
<dbReference type="EMBL" id="OIVN01006413">
    <property type="protein sequence ID" value="SPD32605.1"/>
    <property type="molecule type" value="Genomic_DNA"/>
</dbReference>
<dbReference type="PANTHER" id="PTHR11017">
    <property type="entry name" value="LEUCINE-RICH REPEAT-CONTAINING PROTEIN"/>
    <property type="match status" value="1"/>
</dbReference>
<dbReference type="PRINTS" id="PR00364">
    <property type="entry name" value="DISEASERSIST"/>
</dbReference>
<dbReference type="Gene3D" id="3.40.50.300">
    <property type="entry name" value="P-loop containing nucleotide triphosphate hydrolases"/>
    <property type="match status" value="1"/>
</dbReference>
<evidence type="ECO:0000259" key="7">
    <source>
        <dbReference type="Pfam" id="PF00931"/>
    </source>
</evidence>
<dbReference type="Gene3D" id="1.10.8.430">
    <property type="entry name" value="Helical domain of apoptotic protease-activating factors"/>
    <property type="match status" value="1"/>
</dbReference>
<evidence type="ECO:0000259" key="8">
    <source>
        <dbReference type="Pfam" id="PF20160"/>
    </source>
</evidence>
<dbReference type="SUPFAM" id="SSF52058">
    <property type="entry name" value="L domain-like"/>
    <property type="match status" value="1"/>
</dbReference>
<dbReference type="GO" id="GO:0006952">
    <property type="term" value="P:defense response"/>
    <property type="evidence" value="ECO:0007669"/>
    <property type="project" value="InterPro"/>
</dbReference>
<feature type="compositionally biased region" description="Basic and acidic residues" evidence="6">
    <location>
        <begin position="1922"/>
        <end position="1932"/>
    </location>
</feature>
<dbReference type="SMART" id="SM00369">
    <property type="entry name" value="LRR_TYP"/>
    <property type="match status" value="2"/>
</dbReference>
<protein>
    <recommendedName>
        <fullName evidence="1">ADP-ribosyl cyclase/cyclic ADP-ribose hydrolase</fullName>
        <ecNumber evidence="1">3.2.2.6</ecNumber>
    </recommendedName>
</protein>
<evidence type="ECO:0000256" key="4">
    <source>
        <dbReference type="ARBA" id="ARBA00023027"/>
    </source>
</evidence>
<dbReference type="InterPro" id="IPR001611">
    <property type="entry name" value="Leu-rich_rpt"/>
</dbReference>
<dbReference type="EC" id="3.2.2.6" evidence="1"/>
<evidence type="ECO:0000256" key="6">
    <source>
        <dbReference type="SAM" id="MobiDB-lite"/>
    </source>
</evidence>
<name>A0A2N9J7K4_FAGSY</name>
<reference evidence="9" key="1">
    <citation type="submission" date="2018-02" db="EMBL/GenBank/DDBJ databases">
        <authorList>
            <person name="Cohen D.B."/>
            <person name="Kent A.D."/>
        </authorList>
    </citation>
    <scope>NUCLEOTIDE SEQUENCE</scope>
</reference>
<dbReference type="InterPro" id="IPR044974">
    <property type="entry name" value="Disease_R_plants"/>
</dbReference>
<feature type="domain" description="C-JID" evidence="8">
    <location>
        <begin position="1361"/>
        <end position="1492"/>
    </location>
</feature>
<feature type="domain" description="NB-ARC" evidence="7">
    <location>
        <begin position="11"/>
        <end position="183"/>
    </location>
</feature>